<name>A0A0J7YNG5_BETVV</name>
<feature type="region of interest" description="Disordered" evidence="1">
    <location>
        <begin position="79"/>
        <end position="102"/>
    </location>
</feature>
<organism evidence="2 3">
    <name type="scientific">Beta vulgaris subsp. vulgaris</name>
    <name type="common">Beet</name>
    <dbReference type="NCBI Taxonomy" id="3555"/>
    <lineage>
        <taxon>Eukaryota</taxon>
        <taxon>Viridiplantae</taxon>
        <taxon>Streptophyta</taxon>
        <taxon>Embryophyta</taxon>
        <taxon>Tracheophyta</taxon>
        <taxon>Spermatophyta</taxon>
        <taxon>Magnoliopsida</taxon>
        <taxon>eudicotyledons</taxon>
        <taxon>Gunneridae</taxon>
        <taxon>Pentapetalae</taxon>
        <taxon>Caryophyllales</taxon>
        <taxon>Chenopodiaceae</taxon>
        <taxon>Betoideae</taxon>
        <taxon>Beta</taxon>
    </lineage>
</organism>
<evidence type="ECO:0008006" key="4">
    <source>
        <dbReference type="Google" id="ProtNLM"/>
    </source>
</evidence>
<feature type="non-terminal residue" evidence="2">
    <location>
        <position position="1"/>
    </location>
</feature>
<dbReference type="Gramene" id="KMS65122">
    <property type="protein sequence ID" value="KMS65122"/>
    <property type="gene ID" value="BVRB_039220"/>
</dbReference>
<dbReference type="Proteomes" id="UP000035740">
    <property type="component" value="Unassembled WGS sequence"/>
</dbReference>
<dbReference type="AlphaFoldDB" id="A0A0J7YNG5"/>
<dbReference type="Gene3D" id="1.10.10.60">
    <property type="entry name" value="Homeodomain-like"/>
    <property type="match status" value="1"/>
</dbReference>
<dbReference type="EMBL" id="KQ114305">
    <property type="protein sequence ID" value="KMS65122.1"/>
    <property type="molecule type" value="Genomic_DNA"/>
</dbReference>
<evidence type="ECO:0000313" key="2">
    <source>
        <dbReference type="EMBL" id="KMS65122.1"/>
    </source>
</evidence>
<evidence type="ECO:0000313" key="3">
    <source>
        <dbReference type="Proteomes" id="UP000035740"/>
    </source>
</evidence>
<accession>A0A0J7YNG5</accession>
<reference evidence="2 3" key="1">
    <citation type="journal article" date="2014" name="Nature">
        <title>The genome of the recently domesticated crop plant sugar beet (Beta vulgaris).</title>
        <authorList>
            <person name="Dohm J.C."/>
            <person name="Minoche A.E."/>
            <person name="Holtgrawe D."/>
            <person name="Capella-Gutierrez S."/>
            <person name="Zakrzewski F."/>
            <person name="Tafer H."/>
            <person name="Rupp O."/>
            <person name="Sorensen T.R."/>
            <person name="Stracke R."/>
            <person name="Reinhardt R."/>
            <person name="Goesmann A."/>
            <person name="Kraft T."/>
            <person name="Schulz B."/>
            <person name="Stadler P.F."/>
            <person name="Schmidt T."/>
            <person name="Gabaldon T."/>
            <person name="Lehrach H."/>
            <person name="Weisshaar B."/>
            <person name="Himmelbauer H."/>
        </authorList>
    </citation>
    <scope>NUCLEOTIDE SEQUENCE [LARGE SCALE GENOMIC DNA]</scope>
    <source>
        <tissue evidence="2">Taproot</tissue>
    </source>
</reference>
<protein>
    <recommendedName>
        <fullName evidence="4">Homeobox KN domain-containing protein</fullName>
    </recommendedName>
</protein>
<gene>
    <name evidence="2" type="ORF">BVRB_039220</name>
</gene>
<sequence>LSDSVPGSAHPPRSSGMSLQDNASNPAEAVEKKPSPSNAPVSSIVEKQFCRYPELHRLLNQILQDSENYVSELIAEIRARRDKKRSRQNSETKPTTKRRTRLLPSTKAVLQKWFEDHISYPYPTAAEK</sequence>
<feature type="region of interest" description="Disordered" evidence="1">
    <location>
        <begin position="1"/>
        <end position="42"/>
    </location>
</feature>
<evidence type="ECO:0000256" key="1">
    <source>
        <dbReference type="SAM" id="MobiDB-lite"/>
    </source>
</evidence>
<feature type="non-terminal residue" evidence="2">
    <location>
        <position position="128"/>
    </location>
</feature>
<keyword evidence="3" id="KW-1185">Reference proteome</keyword>
<proteinExistence type="predicted"/>
<feature type="compositionally biased region" description="Polar residues" evidence="1">
    <location>
        <begin position="15"/>
        <end position="25"/>
    </location>
</feature>